<dbReference type="SUPFAM" id="SSF55781">
    <property type="entry name" value="GAF domain-like"/>
    <property type="match status" value="1"/>
</dbReference>
<dbReference type="Gene3D" id="3.20.20.450">
    <property type="entry name" value="EAL domain"/>
    <property type="match status" value="1"/>
</dbReference>
<proteinExistence type="predicted"/>
<dbReference type="Pfam" id="PF00563">
    <property type="entry name" value="EAL"/>
    <property type="match status" value="1"/>
</dbReference>
<dbReference type="InterPro" id="IPR003018">
    <property type="entry name" value="GAF"/>
</dbReference>
<dbReference type="PANTHER" id="PTHR33121">
    <property type="entry name" value="CYCLIC DI-GMP PHOSPHODIESTERASE PDEF"/>
    <property type="match status" value="1"/>
</dbReference>
<dbReference type="RefSeq" id="WP_307159912.1">
    <property type="nucleotide sequence ID" value="NZ_JAUSWH010000018.1"/>
</dbReference>
<gene>
    <name evidence="2" type="ORF">QO005_004169</name>
</gene>
<accession>A0ABU0II04</accession>
<evidence type="ECO:0000259" key="1">
    <source>
        <dbReference type="PROSITE" id="PS50883"/>
    </source>
</evidence>
<dbReference type="InterPro" id="IPR001633">
    <property type="entry name" value="EAL_dom"/>
</dbReference>
<dbReference type="PANTHER" id="PTHR33121:SF19">
    <property type="entry name" value="CYCLIC DI-GMP PHOSPHODIESTERASE PA2567"/>
    <property type="match status" value="1"/>
</dbReference>
<feature type="domain" description="EAL" evidence="1">
    <location>
        <begin position="328"/>
        <end position="582"/>
    </location>
</feature>
<dbReference type="Gene3D" id="3.30.70.270">
    <property type="match status" value="1"/>
</dbReference>
<protein>
    <submittedName>
        <fullName evidence="2">EAL domain-containing protein (Putative c-di-GMP-specific phosphodiesterase class I)/GGDEF domain-containing protein</fullName>
    </submittedName>
</protein>
<dbReference type="Proteomes" id="UP001235269">
    <property type="component" value="Unassembled WGS sequence"/>
</dbReference>
<reference evidence="2 3" key="1">
    <citation type="submission" date="2023-07" db="EMBL/GenBank/DDBJ databases">
        <title>Genomic Encyclopedia of Type Strains, Phase IV (KMG-IV): sequencing the most valuable type-strain genomes for metagenomic binning, comparative biology and taxonomic classification.</title>
        <authorList>
            <person name="Goeker M."/>
        </authorList>
    </citation>
    <scope>NUCLEOTIDE SEQUENCE [LARGE SCALE GENOMIC DNA]</scope>
    <source>
        <strain evidence="2 3">DSM 100301</strain>
    </source>
</reference>
<dbReference type="EMBL" id="JAUSWH010000018">
    <property type="protein sequence ID" value="MDQ0457811.1"/>
    <property type="molecule type" value="Genomic_DNA"/>
</dbReference>
<dbReference type="InterPro" id="IPR029016">
    <property type="entry name" value="GAF-like_dom_sf"/>
</dbReference>
<dbReference type="Gene3D" id="3.30.450.40">
    <property type="match status" value="1"/>
</dbReference>
<dbReference type="SMART" id="SM00065">
    <property type="entry name" value="GAF"/>
    <property type="match status" value="1"/>
</dbReference>
<evidence type="ECO:0000313" key="3">
    <source>
        <dbReference type="Proteomes" id="UP001235269"/>
    </source>
</evidence>
<comment type="caution">
    <text evidence="2">The sequence shown here is derived from an EMBL/GenBank/DDBJ whole genome shotgun (WGS) entry which is preliminary data.</text>
</comment>
<dbReference type="InterPro" id="IPR029787">
    <property type="entry name" value="Nucleotide_cyclase"/>
</dbReference>
<dbReference type="SMART" id="SM00052">
    <property type="entry name" value="EAL"/>
    <property type="match status" value="1"/>
</dbReference>
<name>A0ABU0II04_9HYPH</name>
<keyword evidence="3" id="KW-1185">Reference proteome</keyword>
<dbReference type="InterPro" id="IPR035919">
    <property type="entry name" value="EAL_sf"/>
</dbReference>
<dbReference type="CDD" id="cd01948">
    <property type="entry name" value="EAL"/>
    <property type="match status" value="1"/>
</dbReference>
<sequence>MGGHNEVARLASLKNLRLLDTLPSESFDRITRLVAHFFDLPIAAVSLTDIDRQWFKSSVGVEHNQIPREKAPCAQVAESCKPLVIHDFQEDEFYRDSTLGNAGIRFYAGTPLITPDGHGLGALCVLGTEPRSITESELKTLTDLAAMVMDQIELQHAVGRIEASSGLPNRFQLINDLSDLHLQSDGTPRLMGLLDLAHTAQFDRLSRALTPGHLDGIIQSVVRILNEHVGAATTPYHIGPTQFAFFAPNEGAVEEYSAEISRILREIERSREFPMTITPSVGILNFNPAEMEPEDVFRSLQSAVQDARDSHTGIALFSTLTDQRHRRNFTLLQDFPRALEADDQLYLVFQPRMDVTSGEVRAAEALLRWKHPTLGNISPAEFIPLVEASTFARELTDWVIDQSLKVMGQWRRQGHALQLSINLSAANLEEPDFLERFLAALDRHHAKPGDIELELTESAMMKEADRALDLLERLSEAGAKLAIDDFGTGYSSLSYMQKLPADVVKIDRSFIADLVNGNRERVLVRSMIDLSHSLGYRVVAEGVETLEMSDMLEAMGCDEIQGFWLSRPLSGDMLIDWIRFKASSLRQMRA</sequence>
<evidence type="ECO:0000313" key="2">
    <source>
        <dbReference type="EMBL" id="MDQ0457811.1"/>
    </source>
</evidence>
<dbReference type="PROSITE" id="PS50883">
    <property type="entry name" value="EAL"/>
    <property type="match status" value="1"/>
</dbReference>
<dbReference type="Pfam" id="PF01590">
    <property type="entry name" value="GAF"/>
    <property type="match status" value="1"/>
</dbReference>
<dbReference type="InterPro" id="IPR043128">
    <property type="entry name" value="Rev_trsase/Diguanyl_cyclase"/>
</dbReference>
<dbReference type="SUPFAM" id="SSF55073">
    <property type="entry name" value="Nucleotide cyclase"/>
    <property type="match status" value="1"/>
</dbReference>
<dbReference type="SUPFAM" id="SSF141868">
    <property type="entry name" value="EAL domain-like"/>
    <property type="match status" value="1"/>
</dbReference>
<organism evidence="2 3">
    <name type="scientific">Rhizobium paknamense</name>
    <dbReference type="NCBI Taxonomy" id="1206817"/>
    <lineage>
        <taxon>Bacteria</taxon>
        <taxon>Pseudomonadati</taxon>
        <taxon>Pseudomonadota</taxon>
        <taxon>Alphaproteobacteria</taxon>
        <taxon>Hyphomicrobiales</taxon>
        <taxon>Rhizobiaceae</taxon>
        <taxon>Rhizobium/Agrobacterium group</taxon>
        <taxon>Rhizobium</taxon>
    </lineage>
</organism>
<dbReference type="InterPro" id="IPR050706">
    <property type="entry name" value="Cyclic-di-GMP_PDE-like"/>
</dbReference>